<reference evidence="3" key="1">
    <citation type="journal article" date="2023" name="bioRxiv">
        <title>Scaffold-level genome assemblies of two parasitoid biocontrol wasps reveal the parthenogenesis mechanism and an associated novel virus.</title>
        <authorList>
            <person name="Inwood S."/>
            <person name="Skelly J."/>
            <person name="Guhlin J."/>
            <person name="Harrop T."/>
            <person name="Goldson S."/>
            <person name="Dearden P."/>
        </authorList>
    </citation>
    <scope>NUCLEOTIDE SEQUENCE</scope>
    <source>
        <strain evidence="3">Irish</strain>
        <tissue evidence="3">Whole body</tissue>
    </source>
</reference>
<keyword evidence="4" id="KW-1185">Reference proteome</keyword>
<proteinExistence type="predicted"/>
<evidence type="ECO:0000313" key="4">
    <source>
        <dbReference type="Proteomes" id="UP001168990"/>
    </source>
</evidence>
<evidence type="ECO:0000256" key="2">
    <source>
        <dbReference type="SAM" id="SignalP"/>
    </source>
</evidence>
<dbReference type="Proteomes" id="UP001168990">
    <property type="component" value="Unassembled WGS sequence"/>
</dbReference>
<evidence type="ECO:0000313" key="3">
    <source>
        <dbReference type="EMBL" id="KAK0166326.1"/>
    </source>
</evidence>
<feature type="region of interest" description="Disordered" evidence="1">
    <location>
        <begin position="114"/>
        <end position="137"/>
    </location>
</feature>
<organism evidence="3 4">
    <name type="scientific">Microctonus aethiopoides</name>
    <dbReference type="NCBI Taxonomy" id="144406"/>
    <lineage>
        <taxon>Eukaryota</taxon>
        <taxon>Metazoa</taxon>
        <taxon>Ecdysozoa</taxon>
        <taxon>Arthropoda</taxon>
        <taxon>Hexapoda</taxon>
        <taxon>Insecta</taxon>
        <taxon>Pterygota</taxon>
        <taxon>Neoptera</taxon>
        <taxon>Endopterygota</taxon>
        <taxon>Hymenoptera</taxon>
        <taxon>Apocrita</taxon>
        <taxon>Ichneumonoidea</taxon>
        <taxon>Braconidae</taxon>
        <taxon>Euphorinae</taxon>
        <taxon>Microctonus</taxon>
    </lineage>
</organism>
<accession>A0AA39FBB6</accession>
<dbReference type="AlphaFoldDB" id="A0AA39FBB6"/>
<protein>
    <recommendedName>
        <fullName evidence="5">TGF-beta propeptide domain-containing protein</fullName>
    </recommendedName>
</protein>
<name>A0AA39FBB6_9HYME</name>
<gene>
    <name evidence="3" type="ORF">PV328_004753</name>
</gene>
<sequence length="701" mass="81319">MYFTQVIVSLLMLSVVTTCVWCRTHVFSTNDSLKNIEERLRRSLNVDNNDETTVPFNPKNMERMLEKAILKIIMGNLSTGDMLLLKSLNYTLEEVLAIRERELAKKIDDDLQNRHKIKPKSKLSRNNNHTNVKKIKKSKIKKSDDQIFDIDAYNRQAVYDYENLANKMEEDSKLSRNDYEDPYENEKNTNEDNNNKNDEENIHLNFDRAMKPHIIFKIRYEDLDLNSNTTELSNEHLDTTTIATSTTEIDLSNPLLISTSTTTNGNYNKNTFQYTTDSTSSFPLPYKWTTTSVSLNNNENTTIIDSSELLSLNNTDQLTTTEVSVINNIKNETIMKIQKDKKLNNKRVSEYEGLEWIEDDVYRVIPEALNDETISEVNNNNNNNYDEQLSTTDEMMTNDDNYNSSISNDNNRNVYQEDLPQVELDHSRNENSFGNLTSYQQLTLAHRRDQGQKAIEDIKLRVLAMTGRFNLTSNTNQIQRERLTMFSPTCQIPRNTDIDVWTDPFAMNMHFQLNLTSSDHVVAAKLRIYKLPQNNLTTLSTINTNGTFEDDEEEEKKIRISIFFYTKSLKKHRSKKRLMDSVVTSLTPEGNHLALDVRQALRFWRQTPRSHGSNTNNHGLIIQVEDQDGKPLKPASYIQQDSCHTNEDNADDKAYQRVPALFLQACSRYVRVVKGETVTYVNCKHLKRNRYRRDDNATNFT</sequence>
<comment type="caution">
    <text evidence="3">The sequence shown here is derived from an EMBL/GenBank/DDBJ whole genome shotgun (WGS) entry which is preliminary data.</text>
</comment>
<evidence type="ECO:0008006" key="5">
    <source>
        <dbReference type="Google" id="ProtNLM"/>
    </source>
</evidence>
<dbReference type="EMBL" id="JAQQBS010001422">
    <property type="protein sequence ID" value="KAK0166326.1"/>
    <property type="molecule type" value="Genomic_DNA"/>
</dbReference>
<feature type="signal peptide" evidence="2">
    <location>
        <begin position="1"/>
        <end position="22"/>
    </location>
</feature>
<feature type="compositionally biased region" description="Basic residues" evidence="1">
    <location>
        <begin position="114"/>
        <end position="123"/>
    </location>
</feature>
<keyword evidence="2" id="KW-0732">Signal</keyword>
<reference evidence="3" key="2">
    <citation type="submission" date="2023-03" db="EMBL/GenBank/DDBJ databases">
        <authorList>
            <person name="Inwood S.N."/>
            <person name="Skelly J.G."/>
            <person name="Guhlin J."/>
            <person name="Harrop T.W.R."/>
            <person name="Goldson S.G."/>
            <person name="Dearden P.K."/>
        </authorList>
    </citation>
    <scope>NUCLEOTIDE SEQUENCE</scope>
    <source>
        <strain evidence="3">Irish</strain>
        <tissue evidence="3">Whole body</tissue>
    </source>
</reference>
<feature type="region of interest" description="Disordered" evidence="1">
    <location>
        <begin position="170"/>
        <end position="199"/>
    </location>
</feature>
<evidence type="ECO:0000256" key="1">
    <source>
        <dbReference type="SAM" id="MobiDB-lite"/>
    </source>
</evidence>
<feature type="chain" id="PRO_5041216727" description="TGF-beta propeptide domain-containing protein" evidence="2">
    <location>
        <begin position="23"/>
        <end position="701"/>
    </location>
</feature>